<reference evidence="3" key="1">
    <citation type="submission" date="2014-07" db="EMBL/GenBank/DDBJ databases">
        <authorList>
            <person name="Martin A.A"/>
            <person name="De Silva N."/>
        </authorList>
    </citation>
    <scope>NUCLEOTIDE SEQUENCE</scope>
</reference>
<sequence>MLAGPTCTNIVKNPPSCGKESILTASSQEKSFSIDGVKDCVFLIKAEKNKRVKISLDKGNFNKKLPCAPGHALQIKYNIDKTFSGPTFCGDIKPQALTSERNEMLVNYVGTETKNFLKFRYSLA</sequence>
<proteinExistence type="predicted"/>
<dbReference type="SUPFAM" id="SSF49854">
    <property type="entry name" value="Spermadhesin, CUB domain"/>
    <property type="match status" value="1"/>
</dbReference>
<dbReference type="Pfam" id="PF00431">
    <property type="entry name" value="CUB"/>
    <property type="match status" value="1"/>
</dbReference>
<evidence type="ECO:0000259" key="2">
    <source>
        <dbReference type="Pfam" id="PF00431"/>
    </source>
</evidence>
<dbReference type="InterPro" id="IPR000859">
    <property type="entry name" value="CUB_dom"/>
</dbReference>
<protein>
    <submittedName>
        <fullName evidence="4">CUB domain-containing protein</fullName>
    </submittedName>
</protein>
<organism evidence="3 4">
    <name type="scientific">Strongyloides venezuelensis</name>
    <name type="common">Threadworm</name>
    <dbReference type="NCBI Taxonomy" id="75913"/>
    <lineage>
        <taxon>Eukaryota</taxon>
        <taxon>Metazoa</taxon>
        <taxon>Ecdysozoa</taxon>
        <taxon>Nematoda</taxon>
        <taxon>Chromadorea</taxon>
        <taxon>Rhabditida</taxon>
        <taxon>Tylenchina</taxon>
        <taxon>Panagrolaimomorpha</taxon>
        <taxon>Strongyloidoidea</taxon>
        <taxon>Strongyloididae</taxon>
        <taxon>Strongyloides</taxon>
    </lineage>
</organism>
<dbReference type="WBParaSite" id="SVE_0675200.1">
    <property type="protein sequence ID" value="SVE_0675200.1"/>
    <property type="gene ID" value="SVE_0675200"/>
</dbReference>
<evidence type="ECO:0000313" key="3">
    <source>
        <dbReference type="Proteomes" id="UP000035680"/>
    </source>
</evidence>
<dbReference type="Proteomes" id="UP000035680">
    <property type="component" value="Unassembled WGS sequence"/>
</dbReference>
<keyword evidence="1" id="KW-1015">Disulfide bond</keyword>
<feature type="domain" description="CUB" evidence="2">
    <location>
        <begin position="35"/>
        <end position="115"/>
    </location>
</feature>
<keyword evidence="3" id="KW-1185">Reference proteome</keyword>
<name>A0A0K0FD34_STRVS</name>
<accession>A0A0K0FD34</accession>
<evidence type="ECO:0000313" key="4">
    <source>
        <dbReference type="WBParaSite" id="SVE_0675200.1"/>
    </source>
</evidence>
<reference evidence="4" key="2">
    <citation type="submission" date="2015-08" db="UniProtKB">
        <authorList>
            <consortium name="WormBaseParasite"/>
        </authorList>
    </citation>
    <scope>IDENTIFICATION</scope>
</reference>
<dbReference type="AlphaFoldDB" id="A0A0K0FD34"/>
<dbReference type="InterPro" id="IPR035914">
    <property type="entry name" value="Sperma_CUB_dom_sf"/>
</dbReference>
<dbReference type="Gene3D" id="2.60.120.290">
    <property type="entry name" value="Spermadhesin, CUB domain"/>
    <property type="match status" value="1"/>
</dbReference>
<evidence type="ECO:0000256" key="1">
    <source>
        <dbReference type="ARBA" id="ARBA00023157"/>
    </source>
</evidence>